<keyword evidence="2" id="KW-1185">Reference proteome</keyword>
<dbReference type="EMBL" id="JAURVH010001533">
    <property type="protein sequence ID" value="KAK5898212.1"/>
    <property type="molecule type" value="Genomic_DNA"/>
</dbReference>
<organism evidence="1 2">
    <name type="scientific">Champsocephalus gunnari</name>
    <name type="common">Mackerel icefish</name>
    <dbReference type="NCBI Taxonomy" id="52237"/>
    <lineage>
        <taxon>Eukaryota</taxon>
        <taxon>Metazoa</taxon>
        <taxon>Chordata</taxon>
        <taxon>Craniata</taxon>
        <taxon>Vertebrata</taxon>
        <taxon>Euteleostomi</taxon>
        <taxon>Actinopterygii</taxon>
        <taxon>Neopterygii</taxon>
        <taxon>Teleostei</taxon>
        <taxon>Neoteleostei</taxon>
        <taxon>Acanthomorphata</taxon>
        <taxon>Eupercaria</taxon>
        <taxon>Perciformes</taxon>
        <taxon>Notothenioidei</taxon>
        <taxon>Channichthyidae</taxon>
        <taxon>Champsocephalus</taxon>
    </lineage>
</organism>
<dbReference type="Proteomes" id="UP001331515">
    <property type="component" value="Unassembled WGS sequence"/>
</dbReference>
<protein>
    <submittedName>
        <fullName evidence="1">Uncharacterized protein</fullName>
    </submittedName>
</protein>
<gene>
    <name evidence="1" type="ORF">CgunFtcFv8_015649</name>
</gene>
<sequence length="75" mass="8463">MALMQPCLGTLLMDQSTTEPPSCPHEFTLVTGHPSEACISASRMAQGQTVMVGLRRYAWQLWQMSGWHMIKVLRE</sequence>
<proteinExistence type="predicted"/>
<name>A0AAN8C760_CHAGU</name>
<dbReference type="AlphaFoldDB" id="A0AAN8C760"/>
<evidence type="ECO:0000313" key="1">
    <source>
        <dbReference type="EMBL" id="KAK5898212.1"/>
    </source>
</evidence>
<evidence type="ECO:0000313" key="2">
    <source>
        <dbReference type="Proteomes" id="UP001331515"/>
    </source>
</evidence>
<accession>A0AAN8C760</accession>
<reference evidence="1 2" key="1">
    <citation type="journal article" date="2023" name="Mol. Biol. Evol.">
        <title>Genomics of Secondarily Temperate Adaptation in the Only Non-Antarctic Icefish.</title>
        <authorList>
            <person name="Rivera-Colon A.G."/>
            <person name="Rayamajhi N."/>
            <person name="Minhas B.F."/>
            <person name="Madrigal G."/>
            <person name="Bilyk K.T."/>
            <person name="Yoon V."/>
            <person name="Hune M."/>
            <person name="Gregory S."/>
            <person name="Cheng C.H.C."/>
            <person name="Catchen J.M."/>
        </authorList>
    </citation>
    <scope>NUCLEOTIDE SEQUENCE [LARGE SCALE GENOMIC DNA]</scope>
    <source>
        <tissue evidence="1">White muscle</tissue>
    </source>
</reference>
<comment type="caution">
    <text evidence="1">The sequence shown here is derived from an EMBL/GenBank/DDBJ whole genome shotgun (WGS) entry which is preliminary data.</text>
</comment>